<keyword evidence="2" id="KW-0677">Repeat</keyword>
<reference evidence="6" key="2">
    <citation type="submission" date="2020-11" db="EMBL/GenBank/DDBJ databases">
        <authorList>
            <consortium name="DOE Joint Genome Institute"/>
            <person name="Kuo A."/>
            <person name="Miyauchi S."/>
            <person name="Kiss E."/>
            <person name="Drula E."/>
            <person name="Kohler A."/>
            <person name="Sanchez-Garcia M."/>
            <person name="Andreopoulos B."/>
            <person name="Barry K.W."/>
            <person name="Bonito G."/>
            <person name="Buee M."/>
            <person name="Carver A."/>
            <person name="Chen C."/>
            <person name="Cichocki N."/>
            <person name="Clum A."/>
            <person name="Culley D."/>
            <person name="Crous P.W."/>
            <person name="Fauchery L."/>
            <person name="Girlanda M."/>
            <person name="Hayes R."/>
            <person name="Keri Z."/>
            <person name="Labutti K."/>
            <person name="Lipzen A."/>
            <person name="Lombard V."/>
            <person name="Magnuson J."/>
            <person name="Maillard F."/>
            <person name="Morin E."/>
            <person name="Murat C."/>
            <person name="Nolan M."/>
            <person name="Ohm R."/>
            <person name="Pangilinan J."/>
            <person name="Pereira M."/>
            <person name="Perotto S."/>
            <person name="Peter M."/>
            <person name="Riley R."/>
            <person name="Sitrit Y."/>
            <person name="Stielow B."/>
            <person name="Szollosi G."/>
            <person name="Zifcakova L."/>
            <person name="Stursova M."/>
            <person name="Spatafora J.W."/>
            <person name="Tedersoo L."/>
            <person name="Vaario L.-M."/>
            <person name="Yamada A."/>
            <person name="Yan M."/>
            <person name="Wang P."/>
            <person name="Xu J."/>
            <person name="Bruns T."/>
            <person name="Baldrian P."/>
            <person name="Vilgalys R."/>
            <person name="Henrissat B."/>
            <person name="Grigoriev I.V."/>
            <person name="Hibbett D."/>
            <person name="Nagy L.G."/>
            <person name="Martin F.M."/>
        </authorList>
    </citation>
    <scope>NUCLEOTIDE SEQUENCE</scope>
    <source>
        <strain evidence="6">UH-Tt-Lm1</strain>
    </source>
</reference>
<keyword evidence="1 3" id="KW-0853">WD repeat</keyword>
<keyword evidence="7" id="KW-1185">Reference proteome</keyword>
<feature type="domain" description="WDR59/RTC1-like RING zinc finger" evidence="5">
    <location>
        <begin position="1147"/>
        <end position="1192"/>
    </location>
</feature>
<evidence type="ECO:0000313" key="6">
    <source>
        <dbReference type="EMBL" id="KAF9788424.1"/>
    </source>
</evidence>
<evidence type="ECO:0000256" key="3">
    <source>
        <dbReference type="PROSITE-ProRule" id="PRU00221"/>
    </source>
</evidence>
<dbReference type="EMBL" id="WIUZ02000004">
    <property type="protein sequence ID" value="KAF9788424.1"/>
    <property type="molecule type" value="Genomic_DNA"/>
</dbReference>
<dbReference type="InterPro" id="IPR049567">
    <property type="entry name" value="WDR59-like"/>
</dbReference>
<evidence type="ECO:0000259" key="5">
    <source>
        <dbReference type="Pfam" id="PF17120"/>
    </source>
</evidence>
<dbReference type="InterPro" id="IPR015943">
    <property type="entry name" value="WD40/YVTN_repeat-like_dom_sf"/>
</dbReference>
<dbReference type="PANTHER" id="PTHR46170:SF1">
    <property type="entry name" value="GATOR COMPLEX PROTEIN WDR59"/>
    <property type="match status" value="1"/>
</dbReference>
<feature type="compositionally biased region" description="Polar residues" evidence="4">
    <location>
        <begin position="1028"/>
        <end position="1055"/>
    </location>
</feature>
<evidence type="ECO:0000256" key="2">
    <source>
        <dbReference type="ARBA" id="ARBA00022737"/>
    </source>
</evidence>
<reference evidence="6" key="1">
    <citation type="journal article" date="2020" name="Nat. Commun.">
        <title>Large-scale genome sequencing of mycorrhizal fungi provides insights into the early evolution of symbiotic traits.</title>
        <authorList>
            <person name="Miyauchi S."/>
            <person name="Kiss E."/>
            <person name="Kuo A."/>
            <person name="Drula E."/>
            <person name="Kohler A."/>
            <person name="Sanchez-Garcia M."/>
            <person name="Morin E."/>
            <person name="Andreopoulos B."/>
            <person name="Barry K.W."/>
            <person name="Bonito G."/>
            <person name="Buee M."/>
            <person name="Carver A."/>
            <person name="Chen C."/>
            <person name="Cichocki N."/>
            <person name="Clum A."/>
            <person name="Culley D."/>
            <person name="Crous P.W."/>
            <person name="Fauchery L."/>
            <person name="Girlanda M."/>
            <person name="Hayes R.D."/>
            <person name="Keri Z."/>
            <person name="LaButti K."/>
            <person name="Lipzen A."/>
            <person name="Lombard V."/>
            <person name="Magnuson J."/>
            <person name="Maillard F."/>
            <person name="Murat C."/>
            <person name="Nolan M."/>
            <person name="Ohm R.A."/>
            <person name="Pangilinan J."/>
            <person name="Pereira M.F."/>
            <person name="Perotto S."/>
            <person name="Peter M."/>
            <person name="Pfister S."/>
            <person name="Riley R."/>
            <person name="Sitrit Y."/>
            <person name="Stielow J.B."/>
            <person name="Szollosi G."/>
            <person name="Zifcakova L."/>
            <person name="Stursova M."/>
            <person name="Spatafora J.W."/>
            <person name="Tedersoo L."/>
            <person name="Vaario L.M."/>
            <person name="Yamada A."/>
            <person name="Yan M."/>
            <person name="Wang P."/>
            <person name="Xu J."/>
            <person name="Bruns T."/>
            <person name="Baldrian P."/>
            <person name="Vilgalys R."/>
            <person name="Dunand C."/>
            <person name="Henrissat B."/>
            <person name="Grigoriev I.V."/>
            <person name="Hibbett D."/>
            <person name="Nagy L.G."/>
            <person name="Martin F.M."/>
        </authorList>
    </citation>
    <scope>NUCLEOTIDE SEQUENCE</scope>
    <source>
        <strain evidence="6">UH-Tt-Lm1</strain>
    </source>
</reference>
<feature type="compositionally biased region" description="Pro residues" evidence="4">
    <location>
        <begin position="384"/>
        <end position="399"/>
    </location>
</feature>
<dbReference type="PROSITE" id="PS50294">
    <property type="entry name" value="WD_REPEATS_REGION"/>
    <property type="match status" value="1"/>
</dbReference>
<feature type="region of interest" description="Disordered" evidence="4">
    <location>
        <begin position="977"/>
        <end position="1060"/>
    </location>
</feature>
<dbReference type="InterPro" id="IPR036322">
    <property type="entry name" value="WD40_repeat_dom_sf"/>
</dbReference>
<dbReference type="Pfam" id="PF17120">
    <property type="entry name" value="zf-RING_16"/>
    <property type="match status" value="1"/>
</dbReference>
<dbReference type="InterPro" id="IPR049566">
    <property type="entry name" value="WDR59_RTC1-like_RING_Znf"/>
</dbReference>
<dbReference type="PROSITE" id="PS50082">
    <property type="entry name" value="WD_REPEATS_2"/>
    <property type="match status" value="1"/>
</dbReference>
<dbReference type="PANTHER" id="PTHR46170">
    <property type="entry name" value="GATOR COMPLEX PROTEIN WDR59"/>
    <property type="match status" value="1"/>
</dbReference>
<dbReference type="InterPro" id="IPR001680">
    <property type="entry name" value="WD40_rpt"/>
</dbReference>
<feature type="compositionally biased region" description="Polar residues" evidence="4">
    <location>
        <begin position="977"/>
        <end position="990"/>
    </location>
</feature>
<evidence type="ECO:0000256" key="1">
    <source>
        <dbReference type="ARBA" id="ARBA00022574"/>
    </source>
</evidence>
<feature type="region of interest" description="Disordered" evidence="4">
    <location>
        <begin position="448"/>
        <end position="488"/>
    </location>
</feature>
<dbReference type="GO" id="GO:0034198">
    <property type="term" value="P:cellular response to amino acid starvation"/>
    <property type="evidence" value="ECO:0007669"/>
    <property type="project" value="TreeGrafter"/>
</dbReference>
<dbReference type="Gene3D" id="2.130.10.10">
    <property type="entry name" value="YVTN repeat-like/Quinoprotein amine dehydrogenase"/>
    <property type="match status" value="1"/>
</dbReference>
<dbReference type="Pfam" id="PF00400">
    <property type="entry name" value="WD40"/>
    <property type="match status" value="1"/>
</dbReference>
<comment type="caution">
    <text evidence="6">The sequence shown here is derived from an EMBL/GenBank/DDBJ whole genome shotgun (WGS) entry which is preliminary data.</text>
</comment>
<dbReference type="SUPFAM" id="SSF50978">
    <property type="entry name" value="WD40 repeat-like"/>
    <property type="match status" value="1"/>
</dbReference>
<dbReference type="Proteomes" id="UP000736335">
    <property type="component" value="Unassembled WGS sequence"/>
</dbReference>
<dbReference type="PROSITE" id="PS00678">
    <property type="entry name" value="WD_REPEATS_1"/>
    <property type="match status" value="2"/>
</dbReference>
<proteinExistence type="predicted"/>
<gene>
    <name evidence="6" type="ORF">BJ322DRAFT_1137462</name>
</gene>
<dbReference type="GO" id="GO:0005774">
    <property type="term" value="C:vacuolar membrane"/>
    <property type="evidence" value="ECO:0007669"/>
    <property type="project" value="TreeGrafter"/>
</dbReference>
<dbReference type="InterPro" id="IPR046349">
    <property type="entry name" value="C1-like_sf"/>
</dbReference>
<dbReference type="GO" id="GO:0035591">
    <property type="term" value="F:signaling adaptor activity"/>
    <property type="evidence" value="ECO:0007669"/>
    <property type="project" value="TreeGrafter"/>
</dbReference>
<protein>
    <recommendedName>
        <fullName evidence="5">WDR59/RTC1-like RING zinc finger domain-containing protein</fullName>
    </recommendedName>
</protein>
<dbReference type="OrthoDB" id="311712at2759"/>
<dbReference type="SMART" id="SM00320">
    <property type="entry name" value="WD40"/>
    <property type="match status" value="5"/>
</dbReference>
<feature type="repeat" description="WD" evidence="3">
    <location>
        <begin position="201"/>
        <end position="243"/>
    </location>
</feature>
<accession>A0A9P6HJX7</accession>
<evidence type="ECO:0000313" key="7">
    <source>
        <dbReference type="Proteomes" id="UP000736335"/>
    </source>
</evidence>
<feature type="region of interest" description="Disordered" evidence="4">
    <location>
        <begin position="627"/>
        <end position="654"/>
    </location>
</feature>
<feature type="compositionally biased region" description="Polar residues" evidence="4">
    <location>
        <begin position="627"/>
        <end position="647"/>
    </location>
</feature>
<sequence>MSDSPPSVESADTTFNEALQIDMKGLFGDTVGNMSISPTSRDVVLAGRKGLFIIDLNAPLEIPRFLPQGGTWDVADVQWNPHVSHAQYIVSTSNEKLLIWNLLLDGKTAIEHVLHAHSRAITDINWHTTDPNQVVSTGIDGWLWGWDIRRTTKPVLGLCAFNAAATQVKWNRQNEHILASSHANYVLIWDRRKGSIPTSRIDAHTSKIYGIDWSHENSTEILSCSLDRTIKLWDVENKDEPKVTFNTAYPIWRARDLPFGRGVLSLPQRGESVLNMWSYDHPEEPVSVIGGHSDTVKEFVWRRGGTEYNDFRLITWSKDKTLRFCPIDFDNIPHFSMKECPPNPLSLSAISETSQTSYRSISHPESRAPPLSAPFGYILSEVRAPPPSRRPQVIYPPPNGGHERLKGRSFSRVRRQPAIAGAIRGGTMSRGGRSARMDPLAWWSSVKVRDKREGSSGPESENVSRVSSTSRRNSRSSPRERSGFFGGKGEIFSLESEDESKENEIGQSLQDEITAVISKLSQHKVRLEKHDLTKKRAVTMGLNGPWGESSSVFIRVTFTFPKDYPSSRGPSGTPTIDLERNSLISLNDRAFMLRRLRVIRETHRPCLEACLRFLLFGSEGERVLRSTGSSDVEDFNQGNDGISNRKVSSAEKDDAAYSQLRNDKTLAEPRTSQGVFGPNGELICFFRAPPRIVRNPLHEMSASPSLRVQENAPPLFRAPASLSDAIHHLTMASNDRIPSNTLRRTEDPGNILRIMTNLLTFSQGKRRRVSGGSKPANDDVPYALLPTRRSTVFIKPAASIGHPDRIIASQYQMDTSKSGESCHANASIARQHGRHDHERVFKLLGILTEGYSAQSTAVLRQKRNLGDLGTKLARNIYVELCLEKDVQMLAMVSIFILRCEDMLQEALSTIQMANEPIRLGPMRPGSRKEARSFSTSYSWYQAQSSPGVRRMSVTGNTPSSRGSWSSLFNTGNVRQFMTGAQNSPDTASSGTTGGDLSGRLPVPGAMKPKEPSRTLSQSPLKRGVAKSWSESSPRVQRNLAITGTRGPTLSGSPSTEKVEKPVNDKKLVVVLAVRDNTSVQQGCIRAWREQMVMHVDAYAELLFRWQLLNQRAELLNSIKDRTKDWSEYRLGISTQGEPRAPETKTQSVRCTFCRLPIKGLSFTCIRCGHVMHLKCRHMSQRSGYAAGCGCMCGDGGLGSTDSISRMIPQRP</sequence>
<dbReference type="InterPro" id="IPR019775">
    <property type="entry name" value="WD40_repeat_CS"/>
</dbReference>
<dbReference type="AlphaFoldDB" id="A0A9P6HJX7"/>
<dbReference type="SUPFAM" id="SSF57889">
    <property type="entry name" value="Cysteine-rich domain"/>
    <property type="match status" value="1"/>
</dbReference>
<dbReference type="GO" id="GO:1904263">
    <property type="term" value="P:positive regulation of TORC1 signaling"/>
    <property type="evidence" value="ECO:0007669"/>
    <property type="project" value="TreeGrafter"/>
</dbReference>
<feature type="compositionally biased region" description="Low complexity" evidence="4">
    <location>
        <begin position="460"/>
        <end position="471"/>
    </location>
</feature>
<feature type="region of interest" description="Disordered" evidence="4">
    <location>
        <begin position="384"/>
        <end position="411"/>
    </location>
</feature>
<dbReference type="GO" id="GO:0035859">
    <property type="term" value="C:Seh1-associated complex"/>
    <property type="evidence" value="ECO:0007669"/>
    <property type="project" value="TreeGrafter"/>
</dbReference>
<evidence type="ECO:0000256" key="4">
    <source>
        <dbReference type="SAM" id="MobiDB-lite"/>
    </source>
</evidence>
<organism evidence="6 7">
    <name type="scientific">Thelephora terrestris</name>
    <dbReference type="NCBI Taxonomy" id="56493"/>
    <lineage>
        <taxon>Eukaryota</taxon>
        <taxon>Fungi</taxon>
        <taxon>Dikarya</taxon>
        <taxon>Basidiomycota</taxon>
        <taxon>Agaricomycotina</taxon>
        <taxon>Agaricomycetes</taxon>
        <taxon>Thelephorales</taxon>
        <taxon>Thelephoraceae</taxon>
        <taxon>Thelephora</taxon>
    </lineage>
</organism>
<name>A0A9P6HJX7_9AGAM</name>